<gene>
    <name evidence="2" type="ORF">NCGR_LOCUS61885</name>
    <name evidence="3" type="ORF">NCGR_LOCUS67165</name>
</gene>
<sequence>MAFQRADPSPFLPPNMHLEHVENRQFMVRAVASSRPLPRHEDWAIATINPLPGIALNFDAVSDVLDDFFADVARVQIRSIQRTHLGQALVRFNRVYDRDTLIANSPHQFDNVSISLICEAQPRP</sequence>
<name>A0A811S5Q2_9POAL</name>
<dbReference type="Proteomes" id="UP000604825">
    <property type="component" value="Unassembled WGS sequence"/>
</dbReference>
<protein>
    <recommendedName>
        <fullName evidence="1">DUF7597 domain-containing protein</fullName>
    </recommendedName>
</protein>
<evidence type="ECO:0000313" key="2">
    <source>
        <dbReference type="EMBL" id="CAD6337787.1"/>
    </source>
</evidence>
<dbReference type="OrthoDB" id="687457at2759"/>
<evidence type="ECO:0000313" key="4">
    <source>
        <dbReference type="Proteomes" id="UP000604825"/>
    </source>
</evidence>
<dbReference type="InterPro" id="IPR056018">
    <property type="entry name" value="DUF7597"/>
</dbReference>
<dbReference type="PANTHER" id="PTHR33075:SF7">
    <property type="entry name" value="OS02G0303350 PROTEIN"/>
    <property type="match status" value="1"/>
</dbReference>
<evidence type="ECO:0000259" key="1">
    <source>
        <dbReference type="Pfam" id="PF24530"/>
    </source>
</evidence>
<organism evidence="2 4">
    <name type="scientific">Miscanthus lutarioriparius</name>
    <dbReference type="NCBI Taxonomy" id="422564"/>
    <lineage>
        <taxon>Eukaryota</taxon>
        <taxon>Viridiplantae</taxon>
        <taxon>Streptophyta</taxon>
        <taxon>Embryophyta</taxon>
        <taxon>Tracheophyta</taxon>
        <taxon>Spermatophyta</taxon>
        <taxon>Magnoliopsida</taxon>
        <taxon>Liliopsida</taxon>
        <taxon>Poales</taxon>
        <taxon>Poaceae</taxon>
        <taxon>PACMAD clade</taxon>
        <taxon>Panicoideae</taxon>
        <taxon>Andropogonodae</taxon>
        <taxon>Andropogoneae</taxon>
        <taxon>Saccharinae</taxon>
        <taxon>Miscanthus</taxon>
    </lineage>
</organism>
<dbReference type="EMBL" id="CAJGYO010000018">
    <property type="protein sequence ID" value="CAD6337787.1"/>
    <property type="molecule type" value="Genomic_DNA"/>
</dbReference>
<dbReference type="EMBL" id="CAJGYO010000670">
    <property type="protein sequence ID" value="CAD6343067.1"/>
    <property type="molecule type" value="Genomic_DNA"/>
</dbReference>
<accession>A0A811S5Q2</accession>
<dbReference type="PANTHER" id="PTHR33075">
    <property type="entry name" value="OS02G0499800 PROTEIN"/>
    <property type="match status" value="1"/>
</dbReference>
<keyword evidence="4" id="KW-1185">Reference proteome</keyword>
<comment type="caution">
    <text evidence="2">The sequence shown here is derived from an EMBL/GenBank/DDBJ whole genome shotgun (WGS) entry which is preliminary data.</text>
</comment>
<dbReference type="Pfam" id="PF24530">
    <property type="entry name" value="DUF7597"/>
    <property type="match status" value="1"/>
</dbReference>
<reference evidence="2" key="1">
    <citation type="submission" date="2020-10" db="EMBL/GenBank/DDBJ databases">
        <authorList>
            <person name="Han B."/>
            <person name="Lu T."/>
            <person name="Zhao Q."/>
            <person name="Huang X."/>
            <person name="Zhao Y."/>
        </authorList>
    </citation>
    <scope>NUCLEOTIDE SEQUENCE</scope>
</reference>
<dbReference type="AlphaFoldDB" id="A0A811S5Q2"/>
<proteinExistence type="predicted"/>
<evidence type="ECO:0000313" key="3">
    <source>
        <dbReference type="EMBL" id="CAD6343067.1"/>
    </source>
</evidence>
<feature type="domain" description="DUF7597" evidence="1">
    <location>
        <begin position="7"/>
        <end position="113"/>
    </location>
</feature>